<dbReference type="SUPFAM" id="SSF56112">
    <property type="entry name" value="Protein kinase-like (PK-like)"/>
    <property type="match status" value="1"/>
</dbReference>
<accession>A0ABR3WKW6</accession>
<comment type="caution">
    <text evidence="2">The sequence shown here is derived from an EMBL/GenBank/DDBJ whole genome shotgun (WGS) entry which is preliminary data.</text>
</comment>
<dbReference type="Pfam" id="PF00069">
    <property type="entry name" value="Pkinase"/>
    <property type="match status" value="1"/>
</dbReference>
<evidence type="ECO:0000259" key="1">
    <source>
        <dbReference type="PROSITE" id="PS50011"/>
    </source>
</evidence>
<name>A0ABR3WKW6_9PEZI</name>
<proteinExistence type="predicted"/>
<protein>
    <recommendedName>
        <fullName evidence="1">Protein kinase domain-containing protein</fullName>
    </recommendedName>
</protein>
<dbReference type="PROSITE" id="PS50011">
    <property type="entry name" value="PROTEIN_KINASE_DOM"/>
    <property type="match status" value="1"/>
</dbReference>
<evidence type="ECO:0000313" key="3">
    <source>
        <dbReference type="Proteomes" id="UP001586593"/>
    </source>
</evidence>
<dbReference type="InterPro" id="IPR000719">
    <property type="entry name" value="Prot_kinase_dom"/>
</dbReference>
<reference evidence="2 3" key="1">
    <citation type="journal article" date="2024" name="Commun. Biol.">
        <title>Comparative genomic analysis of thermophilic fungi reveals convergent evolutionary adaptations and gene losses.</title>
        <authorList>
            <person name="Steindorff A.S."/>
            <person name="Aguilar-Pontes M.V."/>
            <person name="Robinson A.J."/>
            <person name="Andreopoulos B."/>
            <person name="LaButti K."/>
            <person name="Kuo A."/>
            <person name="Mondo S."/>
            <person name="Riley R."/>
            <person name="Otillar R."/>
            <person name="Haridas S."/>
            <person name="Lipzen A."/>
            <person name="Grimwood J."/>
            <person name="Schmutz J."/>
            <person name="Clum A."/>
            <person name="Reid I.D."/>
            <person name="Moisan M.C."/>
            <person name="Butler G."/>
            <person name="Nguyen T.T.M."/>
            <person name="Dewar K."/>
            <person name="Conant G."/>
            <person name="Drula E."/>
            <person name="Henrissat B."/>
            <person name="Hansel C."/>
            <person name="Singer S."/>
            <person name="Hutchinson M.I."/>
            <person name="de Vries R.P."/>
            <person name="Natvig D.O."/>
            <person name="Powell A.J."/>
            <person name="Tsang A."/>
            <person name="Grigoriev I.V."/>
        </authorList>
    </citation>
    <scope>NUCLEOTIDE SEQUENCE [LARGE SCALE GENOMIC DNA]</scope>
    <source>
        <strain evidence="2 3">ATCC 24622</strain>
    </source>
</reference>
<dbReference type="InterPro" id="IPR011009">
    <property type="entry name" value="Kinase-like_dom_sf"/>
</dbReference>
<dbReference type="Gene3D" id="1.10.510.10">
    <property type="entry name" value="Transferase(Phosphotransferase) domain 1"/>
    <property type="match status" value="1"/>
</dbReference>
<feature type="domain" description="Protein kinase" evidence="1">
    <location>
        <begin position="143"/>
        <end position="356"/>
    </location>
</feature>
<dbReference type="EMBL" id="JAZHXJ010000335">
    <property type="protein sequence ID" value="KAL1864294.1"/>
    <property type="molecule type" value="Genomic_DNA"/>
</dbReference>
<organism evidence="2 3">
    <name type="scientific">Phialemonium thermophilum</name>
    <dbReference type="NCBI Taxonomy" id="223376"/>
    <lineage>
        <taxon>Eukaryota</taxon>
        <taxon>Fungi</taxon>
        <taxon>Dikarya</taxon>
        <taxon>Ascomycota</taxon>
        <taxon>Pezizomycotina</taxon>
        <taxon>Sordariomycetes</taxon>
        <taxon>Sordariomycetidae</taxon>
        <taxon>Cephalothecales</taxon>
        <taxon>Cephalothecaceae</taxon>
        <taxon>Phialemonium</taxon>
    </lineage>
</organism>
<keyword evidence="3" id="KW-1185">Reference proteome</keyword>
<sequence length="356" mass="40821">MDDKQEAHRPRYEVETYCFSNHDDNSRFAVRRNGVLFHIRVSPSQFVNSPATTQEYLSYLEVLRSGEEVIGDIFDTDVYDWVTRPFEQLFVELAPPPVLPEGRADITITLKDHLYPPFFVFDLCAVDEQLQPHRIETDFSPYFPPRVWLDDDYLDEVEKWTTFYDPADVVLRFGNPEDALFKPPRKVLVNDGKTACFFKPCYSTVQTKNELEAYRKIASSKLDPQLRICRLFGLVTDDNGAVLGLLLTYIDHNGGSLASSVDPHYPSPSTKKGWVDELEAAVAELHRAGIVWGDVKAQNVLVDREDHVWITDFGGGYTEGWVERERAGTVEGDLAGLARLREFVFQDASQDRWWTR</sequence>
<evidence type="ECO:0000313" key="2">
    <source>
        <dbReference type="EMBL" id="KAL1864294.1"/>
    </source>
</evidence>
<dbReference type="Proteomes" id="UP001586593">
    <property type="component" value="Unassembled WGS sequence"/>
</dbReference>
<gene>
    <name evidence="2" type="ORF">VTK73DRAFT_5968</name>
</gene>